<dbReference type="AlphaFoldDB" id="A0A6I1TYJ3"/>
<dbReference type="SMART" id="SM00966">
    <property type="entry name" value="SpoVT_AbrB"/>
    <property type="match status" value="1"/>
</dbReference>
<comment type="caution">
    <text evidence="2">The sequence shown here is derived from an EMBL/GenBank/DDBJ whole genome shotgun (WGS) entry which is preliminary data.</text>
</comment>
<name>A0A6I1TYJ3_STRMT</name>
<evidence type="ECO:0000259" key="1">
    <source>
        <dbReference type="SMART" id="SM00966"/>
    </source>
</evidence>
<dbReference type="RefSeq" id="WP_153224460.1">
    <property type="nucleotide sequence ID" value="NZ_WIJP01000025.1"/>
</dbReference>
<dbReference type="EMBL" id="WIJP01000025">
    <property type="protein sequence ID" value="MQQ30741.1"/>
    <property type="molecule type" value="Genomic_DNA"/>
</dbReference>
<reference evidence="2 3" key="1">
    <citation type="submission" date="2019-10" db="EMBL/GenBank/DDBJ databases">
        <title>Streptococcus mitis of the oral and urogenital tracts.</title>
        <authorList>
            <person name="Price T."/>
            <person name="Mores C.R."/>
            <person name="Putonti C."/>
            <person name="Wolfe A.J."/>
        </authorList>
    </citation>
    <scope>NUCLEOTIDE SEQUENCE [LARGE SCALE GENOMIC DNA]</scope>
    <source>
        <strain evidence="2 3">SM10</strain>
    </source>
</reference>
<sequence length="93" mass="10593">MISVEVPKIVETRTVQKWGNGLGILLPKSMIDSFGLAKGDILNFAVEGQQVTIKNNKENLFIPEYKLEDLLAGFEEYQNHFEWEEIPLVGEEL</sequence>
<dbReference type="GO" id="GO:0003677">
    <property type="term" value="F:DNA binding"/>
    <property type="evidence" value="ECO:0007669"/>
    <property type="project" value="InterPro"/>
</dbReference>
<organism evidence="2 3">
    <name type="scientific">Streptococcus mitis</name>
    <dbReference type="NCBI Taxonomy" id="28037"/>
    <lineage>
        <taxon>Bacteria</taxon>
        <taxon>Bacillati</taxon>
        <taxon>Bacillota</taxon>
        <taxon>Bacilli</taxon>
        <taxon>Lactobacillales</taxon>
        <taxon>Streptococcaceae</taxon>
        <taxon>Streptococcus</taxon>
        <taxon>Streptococcus mitis group</taxon>
    </lineage>
</organism>
<evidence type="ECO:0000313" key="2">
    <source>
        <dbReference type="EMBL" id="MQQ30741.1"/>
    </source>
</evidence>
<feature type="domain" description="SpoVT-AbrB" evidence="1">
    <location>
        <begin position="16"/>
        <end position="61"/>
    </location>
</feature>
<gene>
    <name evidence="2" type="ORF">GEZ84_10420</name>
</gene>
<accession>A0A6I1TYJ3</accession>
<protein>
    <recommendedName>
        <fullName evidence="1">SpoVT-AbrB domain-containing protein</fullName>
    </recommendedName>
</protein>
<evidence type="ECO:0000313" key="3">
    <source>
        <dbReference type="Proteomes" id="UP000438885"/>
    </source>
</evidence>
<dbReference type="SUPFAM" id="SSF89447">
    <property type="entry name" value="AbrB/MazE/MraZ-like"/>
    <property type="match status" value="1"/>
</dbReference>
<dbReference type="Gene3D" id="2.10.260.10">
    <property type="match status" value="1"/>
</dbReference>
<dbReference type="InterPro" id="IPR037914">
    <property type="entry name" value="SpoVT-AbrB_sf"/>
</dbReference>
<proteinExistence type="predicted"/>
<dbReference type="InterPro" id="IPR007159">
    <property type="entry name" value="SpoVT-AbrB_dom"/>
</dbReference>
<dbReference type="Pfam" id="PF04014">
    <property type="entry name" value="MazE_antitoxin"/>
    <property type="match status" value="1"/>
</dbReference>
<dbReference type="Proteomes" id="UP000438885">
    <property type="component" value="Unassembled WGS sequence"/>
</dbReference>